<dbReference type="InterPro" id="IPR056264">
    <property type="entry name" value="R2_ABCA1-4-like"/>
</dbReference>
<dbReference type="InterPro" id="IPR013525">
    <property type="entry name" value="ABC2_TM"/>
</dbReference>
<feature type="domain" description="ABC transporter" evidence="7">
    <location>
        <begin position="936"/>
        <end position="1217"/>
    </location>
</feature>
<keyword evidence="2 6" id="KW-0812">Transmembrane</keyword>
<dbReference type="Pfam" id="PF12698">
    <property type="entry name" value="ABC2_membrane_3"/>
    <property type="match status" value="1"/>
</dbReference>
<feature type="transmembrane region" description="Helical" evidence="6">
    <location>
        <begin position="721"/>
        <end position="747"/>
    </location>
</feature>
<dbReference type="InterPro" id="IPR027417">
    <property type="entry name" value="P-loop_NTPase"/>
</dbReference>
<dbReference type="InterPro" id="IPR003439">
    <property type="entry name" value="ABC_transporter-like_ATP-bd"/>
</dbReference>
<keyword evidence="4 6" id="KW-0472">Membrane</keyword>
<comment type="caution">
    <text evidence="8">The sequence shown here is derived from an EMBL/GenBank/DDBJ whole genome shotgun (WGS) entry which is preliminary data.</text>
</comment>
<dbReference type="GO" id="GO:0005524">
    <property type="term" value="F:ATP binding"/>
    <property type="evidence" value="ECO:0007669"/>
    <property type="project" value="InterPro"/>
</dbReference>
<evidence type="ECO:0000256" key="6">
    <source>
        <dbReference type="SAM" id="Phobius"/>
    </source>
</evidence>
<dbReference type="Pfam" id="PF23321">
    <property type="entry name" value="R1_ABCA1"/>
    <property type="match status" value="1"/>
</dbReference>
<protein>
    <submittedName>
        <fullName evidence="8">ABCA1 protein</fullName>
    </submittedName>
</protein>
<dbReference type="SUPFAM" id="SSF52540">
    <property type="entry name" value="P-loop containing nucleoside triphosphate hydrolases"/>
    <property type="match status" value="2"/>
</dbReference>
<dbReference type="CDD" id="cd03263">
    <property type="entry name" value="ABC_subfamily_A"/>
    <property type="match status" value="1"/>
</dbReference>
<dbReference type="GO" id="GO:0140359">
    <property type="term" value="F:ABC-type transporter activity"/>
    <property type="evidence" value="ECO:0007669"/>
    <property type="project" value="InterPro"/>
</dbReference>
<dbReference type="Gene3D" id="3.40.50.300">
    <property type="entry name" value="P-loop containing nucleotide triphosphate hydrolases"/>
    <property type="match status" value="2"/>
</dbReference>
<keyword evidence="9" id="KW-1185">Reference proteome</keyword>
<gene>
    <name evidence="8" type="primary">Abca1_1</name>
    <name evidence="8" type="ORF">ARDKOR_R11428</name>
</gene>
<feature type="region of interest" description="Disordered" evidence="5">
    <location>
        <begin position="1037"/>
        <end position="1067"/>
    </location>
</feature>
<organism evidence="8 9">
    <name type="scientific">Ardeotis kori</name>
    <dbReference type="NCBI Taxonomy" id="89386"/>
    <lineage>
        <taxon>Eukaryota</taxon>
        <taxon>Metazoa</taxon>
        <taxon>Chordata</taxon>
        <taxon>Craniata</taxon>
        <taxon>Vertebrata</taxon>
        <taxon>Euteleostomi</taxon>
        <taxon>Archelosauria</taxon>
        <taxon>Archosauria</taxon>
        <taxon>Dinosauria</taxon>
        <taxon>Saurischia</taxon>
        <taxon>Theropoda</taxon>
        <taxon>Coelurosauria</taxon>
        <taxon>Aves</taxon>
        <taxon>Neognathae</taxon>
        <taxon>Neoaves</taxon>
        <taxon>Otidimorphae</taxon>
        <taxon>Otidiformes</taxon>
        <taxon>Otididae</taxon>
        <taxon>Ardeotis</taxon>
    </lineage>
</organism>
<feature type="transmembrane region" description="Helical" evidence="6">
    <location>
        <begin position="679"/>
        <end position="701"/>
    </location>
</feature>
<dbReference type="Pfam" id="PF00005">
    <property type="entry name" value="ABC_tran"/>
    <property type="match status" value="2"/>
</dbReference>
<accession>A0A7K8LNF8</accession>
<comment type="subcellular location">
    <subcellularLocation>
        <location evidence="1">Membrane</location>
        <topology evidence="1">Multi-pass membrane protein</topology>
    </subcellularLocation>
</comment>
<evidence type="ECO:0000256" key="3">
    <source>
        <dbReference type="ARBA" id="ARBA00022989"/>
    </source>
</evidence>
<feature type="transmembrane region" description="Helical" evidence="6">
    <location>
        <begin position="759"/>
        <end position="778"/>
    </location>
</feature>
<evidence type="ECO:0000256" key="2">
    <source>
        <dbReference type="ARBA" id="ARBA00022692"/>
    </source>
</evidence>
<dbReference type="EMBL" id="VWPR01004649">
    <property type="protein sequence ID" value="NXE30472.1"/>
    <property type="molecule type" value="Genomic_DNA"/>
</dbReference>
<sequence>CPPSPLPTPSLTVEEHVWFYGRLKGLSEEQVKAEMEQLIRDTGLPHKRHEQTRNLSGGMQRKLSVAIAFVGGSRVVILDEPTAGVDPYSRRSIWELLLKYRKGRTIILSTHYMDEAELLGDRTAIISQGRLCCCGSPLFLKSRLGTGYHLTLVKREQVGTGSSTGTTKKVHGGPGHCAGHRLLPRFPALPVLPDVAQLSALIQKLVPGSRLVEDIGHEVLFILPYSGAKDGTFGDLFQELDVRLGELGISSYGISDTTLEEVPRGAAAGGWGLPATWGACLTRAVGADGGPTIPPHATRHEPLPLATHSAGAGARPIAALTAEDPQETDLLRGAGQACSRVRGWALTCQQLRALFIKRMLHARRSTRGFFAQIVLPAIFVCIALLFSLIVPPFGKYPPLRLQPSMYGQQFTFFSNDAPGDPDTAGLLAALLAEPGFGTQCMKDAGETTGPCPPASHPDGFSVPPAPPTLLEALRRGNWTQAEPSPPCWCSRPGTRRMLPDCPEGAGGLPPPQVRRGTGDVLQNLTGRNISDYLVKTYPQIIRRELRNKKWVNEQRYGGFSLGAGSSQALPSAAEVDEAVLELRALFNVTPGSPSDRFLGNLSRFIEGLDARRNIKVWFNNKGWHAMVSFLNVASNGLLRAQLPAGTDPTLYGITATNHPLNLTKEQLSEAALMATSVDVLVSICVIFAMSFVPASFVLFLIEERVSKAKHLQFVSGMKPITYWLGNFAWDMCNYLVPALLVILIFLCFQQKSYVSSANLPSLVLLLLLYGWSITPLMYPASFLFSIPSTAYVALTCVNLFIGINGSVATFVLELFVDQNLNDINRVLKKVFLIFPHFCLGRGLIDMVKNQAMADAFERFGDRHFVSPLSWDLAGKNMFAMAVEGIVFFLFTLLLQYRFLLRLRPPALQLPSLGEEDRDVARERAKVGSSPPHSHLLLLKDLTKVYRRRKVPAVDRLCVAVPPGECFGLLGVNGAGKTSTFKMLTGDTEVTLGEAWLKGHSVLTDLQSVHQHMGYCPQFDAITDLLTGREHLEFYSRLRGVPEEETPGVGPAPRPPNPGDPPSSSPPCLLQVARWGIAKLGLEPHADRPAGKYSGGNKRKLSTAIALLGSPPVVFLVSGGGGGVPWQYPAPSWADMATGPLQDEPTTGMDPHARRFLWDCILSVVREGRSVVLTSHSMEECEALCTRMAIMVNGRFRCLGSVQHLKNRFGDGYTVVVRVGGPGPAPVESLMLRRFPGIVLKERHGGLLRYQLPSHAGSLASVFSLLAAHRGPCHIEDYSVSQTTLDQVTGARGARGHRGWGPAALPLTLRSLQVFMHFAREQSDEDPGEDTTPGQDATPAVPSPDGRLTPFLEDDSYQESTV</sequence>
<dbReference type="Proteomes" id="UP000560386">
    <property type="component" value="Unassembled WGS sequence"/>
</dbReference>
<evidence type="ECO:0000256" key="5">
    <source>
        <dbReference type="SAM" id="MobiDB-lite"/>
    </source>
</evidence>
<feature type="compositionally biased region" description="Acidic residues" evidence="5">
    <location>
        <begin position="1351"/>
        <end position="1361"/>
    </location>
</feature>
<feature type="non-terminal residue" evidence="8">
    <location>
        <position position="1361"/>
    </location>
</feature>
<feature type="compositionally biased region" description="Pro residues" evidence="5">
    <location>
        <begin position="1049"/>
        <end position="1064"/>
    </location>
</feature>
<dbReference type="GO" id="GO:0016020">
    <property type="term" value="C:membrane"/>
    <property type="evidence" value="ECO:0007669"/>
    <property type="project" value="UniProtKB-SubCell"/>
</dbReference>
<dbReference type="PROSITE" id="PS50893">
    <property type="entry name" value="ABC_TRANSPORTER_2"/>
    <property type="match status" value="1"/>
</dbReference>
<evidence type="ECO:0000259" key="7">
    <source>
        <dbReference type="PROSITE" id="PS50893"/>
    </source>
</evidence>
<keyword evidence="3 6" id="KW-1133">Transmembrane helix</keyword>
<dbReference type="PANTHER" id="PTHR19229">
    <property type="entry name" value="ATP-BINDING CASSETTE TRANSPORTER SUBFAMILY A ABCA"/>
    <property type="match status" value="1"/>
</dbReference>
<name>A0A7K8LNF8_9AVES</name>
<feature type="transmembrane region" description="Helical" evidence="6">
    <location>
        <begin position="369"/>
        <end position="390"/>
    </location>
</feature>
<feature type="transmembrane region" description="Helical" evidence="6">
    <location>
        <begin position="790"/>
        <end position="814"/>
    </location>
</feature>
<evidence type="ECO:0000313" key="9">
    <source>
        <dbReference type="Proteomes" id="UP000560386"/>
    </source>
</evidence>
<proteinExistence type="predicted"/>
<feature type="transmembrane region" description="Helical" evidence="6">
    <location>
        <begin position="877"/>
        <end position="894"/>
    </location>
</feature>
<feature type="non-terminal residue" evidence="8">
    <location>
        <position position="1"/>
    </location>
</feature>
<dbReference type="GO" id="GO:0016887">
    <property type="term" value="F:ATP hydrolysis activity"/>
    <property type="evidence" value="ECO:0007669"/>
    <property type="project" value="InterPro"/>
</dbReference>
<reference evidence="8 9" key="1">
    <citation type="submission" date="2019-09" db="EMBL/GenBank/DDBJ databases">
        <title>Bird 10,000 Genomes (B10K) Project - Family phase.</title>
        <authorList>
            <person name="Zhang G."/>
        </authorList>
    </citation>
    <scope>NUCLEOTIDE SEQUENCE [LARGE SCALE GENOMIC DNA]</scope>
    <source>
        <strain evidence="8">B10K-CU-031-01</strain>
        <tissue evidence="8">Muscle</tissue>
    </source>
</reference>
<evidence type="ECO:0000256" key="1">
    <source>
        <dbReference type="ARBA" id="ARBA00004141"/>
    </source>
</evidence>
<feature type="region of interest" description="Disordered" evidence="5">
    <location>
        <begin position="1320"/>
        <end position="1361"/>
    </location>
</feature>
<dbReference type="GO" id="GO:0005319">
    <property type="term" value="F:lipid transporter activity"/>
    <property type="evidence" value="ECO:0007669"/>
    <property type="project" value="TreeGrafter"/>
</dbReference>
<evidence type="ECO:0000256" key="4">
    <source>
        <dbReference type="ARBA" id="ARBA00023136"/>
    </source>
</evidence>
<evidence type="ECO:0000313" key="8">
    <source>
        <dbReference type="EMBL" id="NXE30472.1"/>
    </source>
</evidence>
<dbReference type="PANTHER" id="PTHR19229:SF49">
    <property type="entry name" value="PHOSPHOLIPID-TRANSPORTING ATPASE ABCA7"/>
    <property type="match status" value="1"/>
</dbReference>
<dbReference type="InterPro" id="IPR026082">
    <property type="entry name" value="ABCA"/>
</dbReference>